<keyword evidence="2" id="KW-1185">Reference proteome</keyword>
<dbReference type="RefSeq" id="WP_406793399.1">
    <property type="nucleotide sequence ID" value="NZ_JBJHZX010000028.1"/>
</dbReference>
<dbReference type="Proteomes" id="UP001623660">
    <property type="component" value="Unassembled WGS sequence"/>
</dbReference>
<comment type="caution">
    <text evidence="1">The sequence shown here is derived from an EMBL/GenBank/DDBJ whole genome shotgun (WGS) entry which is preliminary data.</text>
</comment>
<evidence type="ECO:0000313" key="2">
    <source>
        <dbReference type="Proteomes" id="UP001623660"/>
    </source>
</evidence>
<sequence>MNEFIEGQITTYCEFVKCGKPAAMMPLQNRYVEEAKKLISNEFNLKFYIEDLSEGWKTVWVYKEKYILEIIQALPEKPKTIFDHWVLGKVFGYSEQAIKSFLEANQLL</sequence>
<accession>A0ABW8SN15</accession>
<proteinExistence type="predicted"/>
<reference evidence="1 2" key="1">
    <citation type="submission" date="2024-11" db="EMBL/GenBank/DDBJ databases">
        <authorList>
            <person name="Heng Y.C."/>
            <person name="Lim A.C.H."/>
            <person name="Lee J.K.Y."/>
            <person name="Kittelmann S."/>
        </authorList>
    </citation>
    <scope>NUCLEOTIDE SEQUENCE [LARGE SCALE GENOMIC DNA]</scope>
    <source>
        <strain evidence="1 2">WILCCON 0269</strain>
    </source>
</reference>
<name>A0ABW8SN15_9CLOT</name>
<organism evidence="1 2">
    <name type="scientific">Candidatus Clostridium eludens</name>
    <dbReference type="NCBI Taxonomy" id="3381663"/>
    <lineage>
        <taxon>Bacteria</taxon>
        <taxon>Bacillati</taxon>
        <taxon>Bacillota</taxon>
        <taxon>Clostridia</taxon>
        <taxon>Eubacteriales</taxon>
        <taxon>Clostridiaceae</taxon>
        <taxon>Clostridium</taxon>
    </lineage>
</organism>
<dbReference type="EMBL" id="JBJHZX010000028">
    <property type="protein sequence ID" value="MFL0197294.1"/>
    <property type="molecule type" value="Genomic_DNA"/>
</dbReference>
<evidence type="ECO:0000313" key="1">
    <source>
        <dbReference type="EMBL" id="MFL0197294.1"/>
    </source>
</evidence>
<gene>
    <name evidence="1" type="ORF">ACJDU8_17265</name>
</gene>
<protein>
    <submittedName>
        <fullName evidence="1">Uncharacterized protein</fullName>
    </submittedName>
</protein>